<name>A0ABR4H870_9EURO</name>
<reference evidence="1 2" key="1">
    <citation type="submission" date="2024-07" db="EMBL/GenBank/DDBJ databases">
        <title>Section-level genome sequencing and comparative genomics of Aspergillus sections Usti and Cavernicolus.</title>
        <authorList>
            <consortium name="Lawrence Berkeley National Laboratory"/>
            <person name="Nybo J.L."/>
            <person name="Vesth T.C."/>
            <person name="Theobald S."/>
            <person name="Frisvad J.C."/>
            <person name="Larsen T.O."/>
            <person name="Kjaerboelling I."/>
            <person name="Rothschild-Mancinelli K."/>
            <person name="Lyhne E.K."/>
            <person name="Kogle M.E."/>
            <person name="Barry K."/>
            <person name="Clum A."/>
            <person name="Na H."/>
            <person name="Ledsgaard L."/>
            <person name="Lin J."/>
            <person name="Lipzen A."/>
            <person name="Kuo A."/>
            <person name="Riley R."/>
            <person name="Mondo S."/>
            <person name="Labutti K."/>
            <person name="Haridas S."/>
            <person name="Pangalinan J."/>
            <person name="Salamov A.A."/>
            <person name="Simmons B.A."/>
            <person name="Magnuson J.K."/>
            <person name="Chen J."/>
            <person name="Drula E."/>
            <person name="Henrissat B."/>
            <person name="Wiebenga A."/>
            <person name="Lubbers R.J."/>
            <person name="Gomes A.C."/>
            <person name="Makela M.R."/>
            <person name="Stajich J."/>
            <person name="Grigoriev I.V."/>
            <person name="Mortensen U.H."/>
            <person name="De Vries R.P."/>
            <person name="Baker S.E."/>
            <person name="Andersen M.R."/>
        </authorList>
    </citation>
    <scope>NUCLEOTIDE SEQUENCE [LARGE SCALE GENOMIC DNA]</scope>
    <source>
        <strain evidence="1 2">CBS 588.65</strain>
    </source>
</reference>
<evidence type="ECO:0000313" key="1">
    <source>
        <dbReference type="EMBL" id="KAL2811017.1"/>
    </source>
</evidence>
<sequence>MLWKANEWISTRAIPFPLTWKVSAWRKCPLRLGALLYHHTASEVWGAGINKVIGKQSTNGH</sequence>
<dbReference type="EMBL" id="JBFXLT010000063">
    <property type="protein sequence ID" value="KAL2811017.1"/>
    <property type="molecule type" value="Genomic_DNA"/>
</dbReference>
<keyword evidence="2" id="KW-1185">Reference proteome</keyword>
<protein>
    <submittedName>
        <fullName evidence="1">Uncharacterized protein</fullName>
    </submittedName>
</protein>
<accession>A0ABR4H870</accession>
<organism evidence="1 2">
    <name type="scientific">Aspergillus granulosus</name>
    <dbReference type="NCBI Taxonomy" id="176169"/>
    <lineage>
        <taxon>Eukaryota</taxon>
        <taxon>Fungi</taxon>
        <taxon>Dikarya</taxon>
        <taxon>Ascomycota</taxon>
        <taxon>Pezizomycotina</taxon>
        <taxon>Eurotiomycetes</taxon>
        <taxon>Eurotiomycetidae</taxon>
        <taxon>Eurotiales</taxon>
        <taxon>Aspergillaceae</taxon>
        <taxon>Aspergillus</taxon>
        <taxon>Aspergillus subgen. Nidulantes</taxon>
    </lineage>
</organism>
<gene>
    <name evidence="1" type="ORF">BJX63DRAFT_400184</name>
</gene>
<proteinExistence type="predicted"/>
<comment type="caution">
    <text evidence="1">The sequence shown here is derived from an EMBL/GenBank/DDBJ whole genome shotgun (WGS) entry which is preliminary data.</text>
</comment>
<evidence type="ECO:0000313" key="2">
    <source>
        <dbReference type="Proteomes" id="UP001610334"/>
    </source>
</evidence>
<dbReference type="Proteomes" id="UP001610334">
    <property type="component" value="Unassembled WGS sequence"/>
</dbReference>